<keyword evidence="1" id="KW-0805">Transcription regulation</keyword>
<sequence>MQKLVLDQAQKIWTEIAKNKKPTELQIEVELYKKMLRIFQVGDFCYLVFNPPEMKIEYCSDYIHTLTGYTPEEFTLQKLLDIIHPEDLPYFLDFEATVTDFFKRLPPDKVMKYKTRYDYRIRKSDGEYLRILQQIVTIQSDEDGAVLRTFVVHTDISHLKKDNKMQLSFIGMEGEPSYLNVSTVNNYAKKQQIFTKREQEILVLLSQNKKTKDIAEELCISKSTVSTHRKNMLRKTNTHTVLELVSYALSKGDL</sequence>
<feature type="domain" description="HTH luxR-type" evidence="4">
    <location>
        <begin position="187"/>
        <end position="252"/>
    </location>
</feature>
<dbReference type="InterPro" id="IPR035965">
    <property type="entry name" value="PAS-like_dom_sf"/>
</dbReference>
<evidence type="ECO:0000313" key="7">
    <source>
        <dbReference type="Proteomes" id="UP000309872"/>
    </source>
</evidence>
<dbReference type="Pfam" id="PF00196">
    <property type="entry name" value="GerE"/>
    <property type="match status" value="1"/>
</dbReference>
<evidence type="ECO:0000313" key="6">
    <source>
        <dbReference type="EMBL" id="TJY63708.1"/>
    </source>
</evidence>
<reference evidence="6 7" key="1">
    <citation type="submission" date="2019-04" db="EMBL/GenBank/DDBJ databases">
        <title>Sphingobacterium olei sp. nov., isolated from oil-contaminated soil.</title>
        <authorList>
            <person name="Liu B."/>
        </authorList>
    </citation>
    <scope>NUCLEOTIDE SEQUENCE [LARGE SCALE GENOMIC DNA]</scope>
    <source>
        <strain evidence="6 7">Y3L14</strain>
    </source>
</reference>
<dbReference type="CDD" id="cd06170">
    <property type="entry name" value="LuxR_C_like"/>
    <property type="match status" value="1"/>
</dbReference>
<keyword evidence="7" id="KW-1185">Reference proteome</keyword>
<feature type="domain" description="PAS" evidence="5">
    <location>
        <begin position="55"/>
        <end position="87"/>
    </location>
</feature>
<dbReference type="Pfam" id="PF08447">
    <property type="entry name" value="PAS_3"/>
    <property type="match status" value="1"/>
</dbReference>
<dbReference type="RefSeq" id="WP_136821700.1">
    <property type="nucleotide sequence ID" value="NZ_BMJX01000005.1"/>
</dbReference>
<evidence type="ECO:0000256" key="2">
    <source>
        <dbReference type="ARBA" id="ARBA00023125"/>
    </source>
</evidence>
<dbReference type="SUPFAM" id="SSF55785">
    <property type="entry name" value="PYP-like sensor domain (PAS domain)"/>
    <property type="match status" value="1"/>
</dbReference>
<dbReference type="InterPro" id="IPR016032">
    <property type="entry name" value="Sig_transdc_resp-reg_C-effctor"/>
</dbReference>
<dbReference type="GO" id="GO:0006355">
    <property type="term" value="P:regulation of DNA-templated transcription"/>
    <property type="evidence" value="ECO:0007669"/>
    <property type="project" value="InterPro"/>
</dbReference>
<gene>
    <name evidence="6" type="ORF">FAZ19_15645</name>
</gene>
<dbReference type="SMART" id="SM00421">
    <property type="entry name" value="HTH_LUXR"/>
    <property type="match status" value="1"/>
</dbReference>
<dbReference type="InterPro" id="IPR000014">
    <property type="entry name" value="PAS"/>
</dbReference>
<dbReference type="PROSITE" id="PS50112">
    <property type="entry name" value="PAS"/>
    <property type="match status" value="1"/>
</dbReference>
<proteinExistence type="predicted"/>
<evidence type="ECO:0000256" key="1">
    <source>
        <dbReference type="ARBA" id="ARBA00023015"/>
    </source>
</evidence>
<dbReference type="Gene3D" id="1.10.10.10">
    <property type="entry name" value="Winged helix-like DNA-binding domain superfamily/Winged helix DNA-binding domain"/>
    <property type="match status" value="1"/>
</dbReference>
<dbReference type="InterPro" id="IPR000792">
    <property type="entry name" value="Tscrpt_reg_LuxR_C"/>
</dbReference>
<accession>A0A4U0GXC4</accession>
<protein>
    <submittedName>
        <fullName evidence="6">PAS domain-containing protein</fullName>
    </submittedName>
</protein>
<dbReference type="GO" id="GO:0003677">
    <property type="term" value="F:DNA binding"/>
    <property type="evidence" value="ECO:0007669"/>
    <property type="project" value="UniProtKB-KW"/>
</dbReference>
<organism evidence="6 7">
    <name type="scientific">Sphingobacterium alkalisoli</name>
    <dbReference type="NCBI Taxonomy" id="1874115"/>
    <lineage>
        <taxon>Bacteria</taxon>
        <taxon>Pseudomonadati</taxon>
        <taxon>Bacteroidota</taxon>
        <taxon>Sphingobacteriia</taxon>
        <taxon>Sphingobacteriales</taxon>
        <taxon>Sphingobacteriaceae</taxon>
        <taxon>Sphingobacterium</taxon>
    </lineage>
</organism>
<dbReference type="AlphaFoldDB" id="A0A4U0GXC4"/>
<evidence type="ECO:0000259" key="4">
    <source>
        <dbReference type="PROSITE" id="PS50043"/>
    </source>
</evidence>
<dbReference type="SUPFAM" id="SSF46894">
    <property type="entry name" value="C-terminal effector domain of the bipartite response regulators"/>
    <property type="match status" value="1"/>
</dbReference>
<keyword evidence="3" id="KW-0804">Transcription</keyword>
<dbReference type="PANTHER" id="PTHR44688:SF16">
    <property type="entry name" value="DNA-BINDING TRANSCRIPTIONAL ACTIVATOR DEVR_DOSR"/>
    <property type="match status" value="1"/>
</dbReference>
<dbReference type="CDD" id="cd00130">
    <property type="entry name" value="PAS"/>
    <property type="match status" value="1"/>
</dbReference>
<dbReference type="PANTHER" id="PTHR44688">
    <property type="entry name" value="DNA-BINDING TRANSCRIPTIONAL ACTIVATOR DEVR_DOSR"/>
    <property type="match status" value="1"/>
</dbReference>
<dbReference type="Proteomes" id="UP000309872">
    <property type="component" value="Unassembled WGS sequence"/>
</dbReference>
<dbReference type="SMART" id="SM00091">
    <property type="entry name" value="PAS"/>
    <property type="match status" value="1"/>
</dbReference>
<dbReference type="PRINTS" id="PR00038">
    <property type="entry name" value="HTHLUXR"/>
</dbReference>
<dbReference type="OrthoDB" id="965844at2"/>
<comment type="caution">
    <text evidence="6">The sequence shown here is derived from an EMBL/GenBank/DDBJ whole genome shotgun (WGS) entry which is preliminary data.</text>
</comment>
<name>A0A4U0GXC4_9SPHI</name>
<evidence type="ECO:0000259" key="5">
    <source>
        <dbReference type="PROSITE" id="PS50112"/>
    </source>
</evidence>
<dbReference type="PROSITE" id="PS50043">
    <property type="entry name" value="HTH_LUXR_2"/>
    <property type="match status" value="1"/>
</dbReference>
<evidence type="ECO:0000256" key="3">
    <source>
        <dbReference type="ARBA" id="ARBA00023163"/>
    </source>
</evidence>
<keyword evidence="2" id="KW-0238">DNA-binding</keyword>
<dbReference type="EMBL" id="SUKA01000005">
    <property type="protein sequence ID" value="TJY63708.1"/>
    <property type="molecule type" value="Genomic_DNA"/>
</dbReference>
<dbReference type="Gene3D" id="3.30.450.20">
    <property type="entry name" value="PAS domain"/>
    <property type="match status" value="1"/>
</dbReference>
<dbReference type="InterPro" id="IPR013655">
    <property type="entry name" value="PAS_fold_3"/>
</dbReference>
<dbReference type="InterPro" id="IPR036388">
    <property type="entry name" value="WH-like_DNA-bd_sf"/>
</dbReference>